<keyword evidence="8" id="KW-1185">Reference proteome</keyword>
<reference evidence="7" key="1">
    <citation type="submission" date="2022-06" db="EMBL/GenBank/DDBJ databases">
        <authorList>
            <consortium name="SYNGENTA / RWTH Aachen University"/>
        </authorList>
    </citation>
    <scope>NUCLEOTIDE SEQUENCE</scope>
</reference>
<proteinExistence type="inferred from homology"/>
<name>A0AAV0BA15_PHAPC</name>
<keyword evidence="3" id="KW-0032">Aminotransferase</keyword>
<dbReference type="PROSITE" id="PS00600">
    <property type="entry name" value="AA_TRANSFER_CLASS_3"/>
    <property type="match status" value="1"/>
</dbReference>
<dbReference type="InterPro" id="IPR015421">
    <property type="entry name" value="PyrdxlP-dep_Trfase_major"/>
</dbReference>
<evidence type="ECO:0000313" key="8">
    <source>
        <dbReference type="Proteomes" id="UP001153365"/>
    </source>
</evidence>
<dbReference type="Proteomes" id="UP001153365">
    <property type="component" value="Unassembled WGS sequence"/>
</dbReference>
<dbReference type="InterPro" id="IPR015424">
    <property type="entry name" value="PyrdxlP-dep_Trfase"/>
</dbReference>
<sequence>MLTPYVRPPIILSHGKGCKVWDLSGRQYLDFTAGIAVNALVAKVIQEESLKLVHCSNMFHNQHAGELAMTLVELTKRFGGLGYAPLSDTNSSLNQSHGSKVFFANSGAEANEGALKFARKLGKVLDPSGKKTNIVCFKNAFHGRTFGALSVTSQPKYQLPFSPLVPGVIPGDLNDIGALKTLITDETCGVIIEPIQALRARCDEVNTILIYDEIQCGLGRTGNLWAHGSLPVDCHPDVMTMAKPLANGIPIGAIMMTDRVANQIQTGDHGTTFGGGPLQTAVGNHVVKRIGTKEFLWNVTETGKFLKSGLETLSEKFPRIMVGGVRGRGLILGIDINDQVEKIDLVKELIKRSRERGMLILSCGKSTIRLVPSLIVSKHEVKELLKVLESVMVELDGEL</sequence>
<dbReference type="SUPFAM" id="SSF53383">
    <property type="entry name" value="PLP-dependent transferases"/>
    <property type="match status" value="1"/>
</dbReference>
<evidence type="ECO:0000256" key="6">
    <source>
        <dbReference type="RuleBase" id="RU003560"/>
    </source>
</evidence>
<dbReference type="GO" id="GO:0008483">
    <property type="term" value="F:transaminase activity"/>
    <property type="evidence" value="ECO:0007669"/>
    <property type="project" value="UniProtKB-KW"/>
</dbReference>
<comment type="similarity">
    <text evidence="2 6">Belongs to the class-III pyridoxal-phosphate-dependent aminotransferase family.</text>
</comment>
<dbReference type="InterPro" id="IPR050103">
    <property type="entry name" value="Class-III_PLP-dep_AT"/>
</dbReference>
<evidence type="ECO:0000256" key="5">
    <source>
        <dbReference type="ARBA" id="ARBA00022898"/>
    </source>
</evidence>
<dbReference type="GO" id="GO:0005759">
    <property type="term" value="C:mitochondrial matrix"/>
    <property type="evidence" value="ECO:0007669"/>
    <property type="project" value="TreeGrafter"/>
</dbReference>
<comment type="caution">
    <text evidence="7">The sequence shown here is derived from an EMBL/GenBank/DDBJ whole genome shotgun (WGS) entry which is preliminary data.</text>
</comment>
<dbReference type="GO" id="GO:0042802">
    <property type="term" value="F:identical protein binding"/>
    <property type="evidence" value="ECO:0007669"/>
    <property type="project" value="TreeGrafter"/>
</dbReference>
<evidence type="ECO:0000313" key="7">
    <source>
        <dbReference type="EMBL" id="CAH7683987.1"/>
    </source>
</evidence>
<evidence type="ECO:0000256" key="1">
    <source>
        <dbReference type="ARBA" id="ARBA00001933"/>
    </source>
</evidence>
<dbReference type="InterPro" id="IPR049704">
    <property type="entry name" value="Aminotrans_3_PPA_site"/>
</dbReference>
<dbReference type="InterPro" id="IPR005814">
    <property type="entry name" value="Aminotrans_3"/>
</dbReference>
<dbReference type="Gene3D" id="3.90.1150.10">
    <property type="entry name" value="Aspartate Aminotransferase, domain 1"/>
    <property type="match status" value="1"/>
</dbReference>
<dbReference type="InterPro" id="IPR015422">
    <property type="entry name" value="PyrdxlP-dep_Trfase_small"/>
</dbReference>
<evidence type="ECO:0000256" key="3">
    <source>
        <dbReference type="ARBA" id="ARBA00022576"/>
    </source>
</evidence>
<dbReference type="Pfam" id="PF00202">
    <property type="entry name" value="Aminotran_3"/>
    <property type="match status" value="1"/>
</dbReference>
<dbReference type="Gene3D" id="3.40.640.10">
    <property type="entry name" value="Type I PLP-dependent aspartate aminotransferase-like (Major domain)"/>
    <property type="match status" value="1"/>
</dbReference>
<keyword evidence="4 7" id="KW-0808">Transferase</keyword>
<gene>
    <name evidence="7" type="ORF">PPACK8108_LOCUS17866</name>
</gene>
<organism evidence="7 8">
    <name type="scientific">Phakopsora pachyrhizi</name>
    <name type="common">Asian soybean rust disease fungus</name>
    <dbReference type="NCBI Taxonomy" id="170000"/>
    <lineage>
        <taxon>Eukaryota</taxon>
        <taxon>Fungi</taxon>
        <taxon>Dikarya</taxon>
        <taxon>Basidiomycota</taxon>
        <taxon>Pucciniomycotina</taxon>
        <taxon>Pucciniomycetes</taxon>
        <taxon>Pucciniales</taxon>
        <taxon>Phakopsoraceae</taxon>
        <taxon>Phakopsora</taxon>
    </lineage>
</organism>
<dbReference type="AlphaFoldDB" id="A0AAV0BA15"/>
<dbReference type="FunFam" id="3.40.640.10:FF:000004">
    <property type="entry name" value="Acetylornithine aminotransferase"/>
    <property type="match status" value="1"/>
</dbReference>
<dbReference type="GO" id="GO:0030170">
    <property type="term" value="F:pyridoxal phosphate binding"/>
    <property type="evidence" value="ECO:0007669"/>
    <property type="project" value="InterPro"/>
</dbReference>
<evidence type="ECO:0000256" key="2">
    <source>
        <dbReference type="ARBA" id="ARBA00008954"/>
    </source>
</evidence>
<protein>
    <submittedName>
        <fullName evidence="7">Pyridoxal phosphate-dependent transferase</fullName>
    </submittedName>
</protein>
<evidence type="ECO:0000256" key="4">
    <source>
        <dbReference type="ARBA" id="ARBA00022679"/>
    </source>
</evidence>
<dbReference type="PANTHER" id="PTHR11986:SF79">
    <property type="entry name" value="ACETYLORNITHINE AMINOTRANSFERASE, MITOCHONDRIAL"/>
    <property type="match status" value="1"/>
</dbReference>
<dbReference type="PANTHER" id="PTHR11986">
    <property type="entry name" value="AMINOTRANSFERASE CLASS III"/>
    <property type="match status" value="1"/>
</dbReference>
<keyword evidence="5 6" id="KW-0663">Pyridoxal phosphate</keyword>
<dbReference type="CDD" id="cd00610">
    <property type="entry name" value="OAT_like"/>
    <property type="match status" value="1"/>
</dbReference>
<dbReference type="EMBL" id="CALTRL010005070">
    <property type="protein sequence ID" value="CAH7683987.1"/>
    <property type="molecule type" value="Genomic_DNA"/>
</dbReference>
<comment type="cofactor">
    <cofactor evidence="1">
        <name>pyridoxal 5'-phosphate</name>
        <dbReference type="ChEBI" id="CHEBI:597326"/>
    </cofactor>
</comment>
<accession>A0AAV0BA15</accession>